<comment type="caution">
    <text evidence="1">The sequence shown here is derived from an EMBL/GenBank/DDBJ whole genome shotgun (WGS) entry which is preliminary data.</text>
</comment>
<reference evidence="2" key="1">
    <citation type="journal article" date="2019" name="Int. J. Syst. Evol. Microbiol.">
        <title>The Global Catalogue of Microorganisms (GCM) 10K type strain sequencing project: providing services to taxonomists for standard genome sequencing and annotation.</title>
        <authorList>
            <consortium name="The Broad Institute Genomics Platform"/>
            <consortium name="The Broad Institute Genome Sequencing Center for Infectious Disease"/>
            <person name="Wu L."/>
            <person name="Ma J."/>
        </authorList>
    </citation>
    <scope>NUCLEOTIDE SEQUENCE [LARGE SCALE GENOMIC DNA]</scope>
    <source>
        <strain evidence="2">JCM 16902</strain>
    </source>
</reference>
<dbReference type="EMBL" id="BAAAZO010000013">
    <property type="protein sequence ID" value="GAA3639550.1"/>
    <property type="molecule type" value="Genomic_DNA"/>
</dbReference>
<dbReference type="PANTHER" id="PTHR10151:SF120">
    <property type="entry name" value="BIS(5'-ADENOSYL)-TRIPHOSPHATASE"/>
    <property type="match status" value="1"/>
</dbReference>
<evidence type="ECO:0000313" key="1">
    <source>
        <dbReference type="EMBL" id="GAA3639550.1"/>
    </source>
</evidence>
<dbReference type="SUPFAM" id="SSF53649">
    <property type="entry name" value="Alkaline phosphatase-like"/>
    <property type="match status" value="1"/>
</dbReference>
<dbReference type="RefSeq" id="WP_231486443.1">
    <property type="nucleotide sequence ID" value="NZ_BAAAZO010000013.1"/>
</dbReference>
<dbReference type="Gene3D" id="3.40.720.10">
    <property type="entry name" value="Alkaline Phosphatase, subunit A"/>
    <property type="match status" value="1"/>
</dbReference>
<name>A0ABP7ATS3_9ACTN</name>
<dbReference type="InterPro" id="IPR002591">
    <property type="entry name" value="Phosphodiest/P_Trfase"/>
</dbReference>
<dbReference type="InterPro" id="IPR017850">
    <property type="entry name" value="Alkaline_phosphatase_core_sf"/>
</dbReference>
<dbReference type="Proteomes" id="UP001501074">
    <property type="component" value="Unassembled WGS sequence"/>
</dbReference>
<protein>
    <submittedName>
        <fullName evidence="1">Alkaline phosphatase family protein</fullName>
    </submittedName>
</protein>
<dbReference type="Pfam" id="PF01663">
    <property type="entry name" value="Phosphodiest"/>
    <property type="match status" value="1"/>
</dbReference>
<gene>
    <name evidence="1" type="ORF">GCM10022223_68240</name>
</gene>
<keyword evidence="2" id="KW-1185">Reference proteome</keyword>
<organism evidence="1 2">
    <name type="scientific">Kineosporia mesophila</name>
    <dbReference type="NCBI Taxonomy" id="566012"/>
    <lineage>
        <taxon>Bacteria</taxon>
        <taxon>Bacillati</taxon>
        <taxon>Actinomycetota</taxon>
        <taxon>Actinomycetes</taxon>
        <taxon>Kineosporiales</taxon>
        <taxon>Kineosporiaceae</taxon>
        <taxon>Kineosporia</taxon>
    </lineage>
</organism>
<accession>A0ABP7ATS3</accession>
<proteinExistence type="predicted"/>
<sequence>MALPTLADVLPSAALSLSAKKGGRLLPKARTVVVLLVDGLGDQLLAASSGHAPFLRRLREHTHSRTLTSGFPSTTATSLGMLGTGLLPGAHGLVGLEVLDPDRDRVFNELMWDPEVDPRRWQPAPTVFEQVVATGRDVFRIGPAFFDGSGLTEAVQRGGQFIAARSLEERVDVAIAAARRSQGALIYVYWGDLDKIGHEQGCRSWNWTGELERIDACAQQLAAGLPGNCLMVVTADHGMVDVPFENRLDLANEPEMLTGVRHLGGEPRSLQLYCENGAADDVAAAWHARVGGDMVVVTREQAVAENWFGPVSPHVLPRIGDVVTAATGPVAVVDSRTARPQVLRLLGLHGSRTSVETEIPMLVHQS</sequence>
<evidence type="ECO:0000313" key="2">
    <source>
        <dbReference type="Proteomes" id="UP001501074"/>
    </source>
</evidence>
<dbReference type="PANTHER" id="PTHR10151">
    <property type="entry name" value="ECTONUCLEOTIDE PYROPHOSPHATASE/PHOSPHODIESTERASE"/>
    <property type="match status" value="1"/>
</dbReference>